<organism evidence="6">
    <name type="scientific">Tepidanaerobacter syntrophicus</name>
    <dbReference type="NCBI Taxonomy" id="224999"/>
    <lineage>
        <taxon>Bacteria</taxon>
        <taxon>Bacillati</taxon>
        <taxon>Bacillota</taxon>
        <taxon>Clostridia</taxon>
        <taxon>Thermosediminibacterales</taxon>
        <taxon>Tepidanaerobacteraceae</taxon>
        <taxon>Tepidanaerobacter</taxon>
    </lineage>
</organism>
<evidence type="ECO:0000259" key="5">
    <source>
        <dbReference type="PROSITE" id="PS51935"/>
    </source>
</evidence>
<dbReference type="Pfam" id="PF18348">
    <property type="entry name" value="SH3_16"/>
    <property type="match status" value="1"/>
</dbReference>
<dbReference type="InterPro" id="IPR038765">
    <property type="entry name" value="Papain-like_cys_pep_sf"/>
</dbReference>
<keyword evidence="2" id="KW-0645">Protease</keyword>
<dbReference type="Gene3D" id="3.90.1720.10">
    <property type="entry name" value="endopeptidase domain like (from Nostoc punctiforme)"/>
    <property type="match status" value="1"/>
</dbReference>
<dbReference type="Gene3D" id="2.30.30.40">
    <property type="entry name" value="SH3 Domains"/>
    <property type="match status" value="2"/>
</dbReference>
<evidence type="ECO:0000256" key="2">
    <source>
        <dbReference type="ARBA" id="ARBA00022670"/>
    </source>
</evidence>
<gene>
    <name evidence="6" type="ORF">TSYNT_5214</name>
</gene>
<dbReference type="GO" id="GO:0006508">
    <property type="term" value="P:proteolysis"/>
    <property type="evidence" value="ECO:0007669"/>
    <property type="project" value="UniProtKB-KW"/>
</dbReference>
<dbReference type="Proteomes" id="UP000062160">
    <property type="component" value="Unassembled WGS sequence"/>
</dbReference>
<comment type="similarity">
    <text evidence="1">Belongs to the peptidase C40 family.</text>
</comment>
<dbReference type="InterPro" id="IPR000064">
    <property type="entry name" value="NLP_P60_dom"/>
</dbReference>
<dbReference type="RefSeq" id="WP_059031461.1">
    <property type="nucleotide sequence ID" value="NZ_BSDN01000001.1"/>
</dbReference>
<dbReference type="PROSITE" id="PS51935">
    <property type="entry name" value="NLPC_P60"/>
    <property type="match status" value="1"/>
</dbReference>
<feature type="domain" description="NlpC/P60" evidence="5">
    <location>
        <begin position="149"/>
        <end position="268"/>
    </location>
</feature>
<dbReference type="OrthoDB" id="9808890at2"/>
<name>A0A0U9HEU1_9FIRM</name>
<keyword evidence="7" id="KW-1185">Reference proteome</keyword>
<evidence type="ECO:0000256" key="3">
    <source>
        <dbReference type="ARBA" id="ARBA00022801"/>
    </source>
</evidence>
<dbReference type="InterPro" id="IPR041382">
    <property type="entry name" value="SH3_16"/>
</dbReference>
<evidence type="ECO:0000256" key="4">
    <source>
        <dbReference type="ARBA" id="ARBA00022807"/>
    </source>
</evidence>
<protein>
    <submittedName>
        <fullName evidence="6">SH3 domain-containing protein</fullName>
    </submittedName>
</protein>
<dbReference type="PANTHER" id="PTHR47053:SF1">
    <property type="entry name" value="MUREIN DD-ENDOPEPTIDASE MEPH-RELATED"/>
    <property type="match status" value="1"/>
</dbReference>
<proteinExistence type="inferred from homology"/>
<dbReference type="GO" id="GO:0008234">
    <property type="term" value="F:cysteine-type peptidase activity"/>
    <property type="evidence" value="ECO:0007669"/>
    <property type="project" value="UniProtKB-KW"/>
</dbReference>
<dbReference type="STRING" id="224999.GCA_001485475_00370"/>
<accession>A0A0U9HEU1</accession>
<evidence type="ECO:0000313" key="6">
    <source>
        <dbReference type="EMBL" id="GAQ24388.1"/>
    </source>
</evidence>
<dbReference type="PANTHER" id="PTHR47053">
    <property type="entry name" value="MUREIN DD-ENDOPEPTIDASE MEPH-RELATED"/>
    <property type="match status" value="1"/>
</dbReference>
<dbReference type="AlphaFoldDB" id="A0A0U9HEU1"/>
<dbReference type="Pfam" id="PF00877">
    <property type="entry name" value="NLPC_P60"/>
    <property type="match status" value="1"/>
</dbReference>
<evidence type="ECO:0000313" key="7">
    <source>
        <dbReference type="Proteomes" id="UP000062160"/>
    </source>
</evidence>
<reference evidence="6" key="1">
    <citation type="journal article" date="2016" name="Genome Announc.">
        <title>Draft Genome Sequence of the Syntrophic Lactate-Degrading Bacterium Tepidanaerobacter syntrophicus JLT.</title>
        <authorList>
            <person name="Matsuura N."/>
            <person name="Ohashi A."/>
            <person name="Tourlousse D.M."/>
            <person name="Sekiguchi Y."/>
        </authorList>
    </citation>
    <scope>NUCLEOTIDE SEQUENCE [LARGE SCALE GENOMIC DNA]</scope>
    <source>
        <strain evidence="6">JL</strain>
    </source>
</reference>
<dbReference type="SUPFAM" id="SSF54001">
    <property type="entry name" value="Cysteine proteinases"/>
    <property type="match status" value="1"/>
</dbReference>
<dbReference type="EMBL" id="DF976999">
    <property type="protein sequence ID" value="GAQ24388.1"/>
    <property type="molecule type" value="Genomic_DNA"/>
</dbReference>
<keyword evidence="3" id="KW-0378">Hydrolase</keyword>
<dbReference type="InterPro" id="IPR051202">
    <property type="entry name" value="Peptidase_C40"/>
</dbReference>
<sequence length="271" mass="30994">MEDYAVVVSTIGTLKKEPDFKSETVDEALFGMVVKLLKKASDNWYYITTSYDYEGYIHDSQIHICGDEALNWDRNANHMIKFGIIDIMAEPSFQSYQLLELTRGAVVKLSGKTNEKWSEIILPTKTMGWVRTEFIADRIRPQDSKPNEDILRKNIINTALSYLGSQYRWGGKTPYGIDCSGLCSISYLINGIVIYRDAHIKEEFHMRKITREEIKPADLLYWPGHVAMYLGNDKYIHSTGASSSVVINSLNPKDRDFREDLANIQEIGTVF</sequence>
<keyword evidence="4" id="KW-0788">Thiol protease</keyword>
<evidence type="ECO:0000256" key="1">
    <source>
        <dbReference type="ARBA" id="ARBA00007074"/>
    </source>
</evidence>